<keyword evidence="1" id="KW-1133">Transmembrane helix</keyword>
<protein>
    <submittedName>
        <fullName evidence="2">Uncharacterized protein</fullName>
    </submittedName>
</protein>
<evidence type="ECO:0000256" key="1">
    <source>
        <dbReference type="SAM" id="Phobius"/>
    </source>
</evidence>
<keyword evidence="1" id="KW-0472">Membrane</keyword>
<comment type="caution">
    <text evidence="2">The sequence shown here is derived from an EMBL/GenBank/DDBJ whole genome shotgun (WGS) entry which is preliminary data.</text>
</comment>
<evidence type="ECO:0000313" key="2">
    <source>
        <dbReference type="EMBL" id="GMR55205.1"/>
    </source>
</evidence>
<sequence>MISQGDHLRLVEQERLRLERKKRTQEEMLKDFVMILENMMKPRQALTAMMCALAGIVSIAVGSFYLVQNPENAQKANELAAILIAHGLAQILLTTTYFVTCVQTSIAVTRGVEGAFQIVVGVIIAGVYVLLAAISLIIGFYGFYKAIALCSNVDYFNTESPTYVPQPEFCAALTVFVFHIITILVKCCCWK</sequence>
<feature type="transmembrane region" description="Helical" evidence="1">
    <location>
        <begin position="114"/>
        <end position="144"/>
    </location>
</feature>
<dbReference type="Proteomes" id="UP001328107">
    <property type="component" value="Unassembled WGS sequence"/>
</dbReference>
<evidence type="ECO:0000313" key="3">
    <source>
        <dbReference type="Proteomes" id="UP001328107"/>
    </source>
</evidence>
<proteinExistence type="predicted"/>
<dbReference type="AlphaFoldDB" id="A0AAN5D364"/>
<reference evidence="3" key="1">
    <citation type="submission" date="2022-10" db="EMBL/GenBank/DDBJ databases">
        <title>Genome assembly of Pristionchus species.</title>
        <authorList>
            <person name="Yoshida K."/>
            <person name="Sommer R.J."/>
        </authorList>
    </citation>
    <scope>NUCLEOTIDE SEQUENCE [LARGE SCALE GENOMIC DNA]</scope>
    <source>
        <strain evidence="3">RS5460</strain>
    </source>
</reference>
<keyword evidence="1" id="KW-0812">Transmembrane</keyword>
<gene>
    <name evidence="2" type="ORF">PMAYCL1PPCAC_25400</name>
</gene>
<organism evidence="2 3">
    <name type="scientific">Pristionchus mayeri</name>
    <dbReference type="NCBI Taxonomy" id="1317129"/>
    <lineage>
        <taxon>Eukaryota</taxon>
        <taxon>Metazoa</taxon>
        <taxon>Ecdysozoa</taxon>
        <taxon>Nematoda</taxon>
        <taxon>Chromadorea</taxon>
        <taxon>Rhabditida</taxon>
        <taxon>Rhabditina</taxon>
        <taxon>Diplogasteromorpha</taxon>
        <taxon>Diplogasteroidea</taxon>
        <taxon>Neodiplogasteridae</taxon>
        <taxon>Pristionchus</taxon>
    </lineage>
</organism>
<accession>A0AAN5D364</accession>
<feature type="transmembrane region" description="Helical" evidence="1">
    <location>
        <begin position="45"/>
        <end position="67"/>
    </location>
</feature>
<keyword evidence="3" id="KW-1185">Reference proteome</keyword>
<dbReference type="EMBL" id="BTRK01000005">
    <property type="protein sequence ID" value="GMR55205.1"/>
    <property type="molecule type" value="Genomic_DNA"/>
</dbReference>
<feature type="transmembrane region" description="Helical" evidence="1">
    <location>
        <begin position="164"/>
        <end position="185"/>
    </location>
</feature>
<feature type="transmembrane region" description="Helical" evidence="1">
    <location>
        <begin position="79"/>
        <end position="102"/>
    </location>
</feature>
<name>A0AAN5D364_9BILA</name>